<evidence type="ECO:0000313" key="2">
    <source>
        <dbReference type="RefSeq" id="XP_012939692.1"/>
    </source>
</evidence>
<dbReference type="Gene3D" id="1.25.10.20">
    <property type="entry name" value="Vitellinogen, superhelical"/>
    <property type="match status" value="1"/>
</dbReference>
<accession>A0ABM1A2T7</accession>
<protein>
    <submittedName>
        <fullName evidence="2">Uncharacterized protein LOC106012169</fullName>
    </submittedName>
</protein>
<sequence>MTEPSQTRNVAFSTLFNMLPDLPVLQEIADKMQNEKDAQVSSYVISVLQSFANTTFEPAALLSRNASIALENAPMYRTGLQHSFVKFGGKYSAQYKMGLSASLSSIGSMDSYESNVFRLDSVIYGLYSQLFEVGAGHGSSLN</sequence>
<organism evidence="1 2">
    <name type="scientific">Aplysia californica</name>
    <name type="common">California sea hare</name>
    <dbReference type="NCBI Taxonomy" id="6500"/>
    <lineage>
        <taxon>Eukaryota</taxon>
        <taxon>Metazoa</taxon>
        <taxon>Spiralia</taxon>
        <taxon>Lophotrochozoa</taxon>
        <taxon>Mollusca</taxon>
        <taxon>Gastropoda</taxon>
        <taxon>Heterobranchia</taxon>
        <taxon>Euthyneura</taxon>
        <taxon>Tectipleura</taxon>
        <taxon>Aplysiida</taxon>
        <taxon>Aplysioidea</taxon>
        <taxon>Aplysiidae</taxon>
        <taxon>Aplysia</taxon>
    </lineage>
</organism>
<gene>
    <name evidence="2" type="primary">LOC106012169</name>
</gene>
<dbReference type="PANTHER" id="PTHR23345:SF15">
    <property type="entry name" value="VITELLOGENIN 1-RELATED"/>
    <property type="match status" value="1"/>
</dbReference>
<dbReference type="PANTHER" id="PTHR23345">
    <property type="entry name" value="VITELLOGENIN-RELATED"/>
    <property type="match status" value="1"/>
</dbReference>
<evidence type="ECO:0000313" key="1">
    <source>
        <dbReference type="Proteomes" id="UP000694888"/>
    </source>
</evidence>
<dbReference type="InterPro" id="IPR011030">
    <property type="entry name" value="Lipovitellin_superhlx_dom"/>
</dbReference>
<dbReference type="SUPFAM" id="SSF48431">
    <property type="entry name" value="Lipovitellin-phosvitin complex, superhelical domain"/>
    <property type="match status" value="1"/>
</dbReference>
<dbReference type="Proteomes" id="UP000694888">
    <property type="component" value="Unplaced"/>
</dbReference>
<reference evidence="2" key="1">
    <citation type="submission" date="2025-08" db="UniProtKB">
        <authorList>
            <consortium name="RefSeq"/>
        </authorList>
    </citation>
    <scope>IDENTIFICATION</scope>
</reference>
<keyword evidence="1" id="KW-1185">Reference proteome</keyword>
<dbReference type="InterPro" id="IPR050733">
    <property type="entry name" value="Vitellogenin/Apolipophorin"/>
</dbReference>
<proteinExistence type="predicted"/>
<dbReference type="GeneID" id="106012169"/>
<dbReference type="RefSeq" id="XP_012939692.1">
    <property type="nucleotide sequence ID" value="XM_013084238.1"/>
</dbReference>
<name>A0ABM1A2T7_APLCA</name>